<reference evidence="3 4" key="1">
    <citation type="journal article" date="2017" name="Nature">
        <title>The Apostasia genome and the evolution of orchids.</title>
        <authorList>
            <person name="Zhang G.Q."/>
            <person name="Liu K.W."/>
            <person name="Li Z."/>
            <person name="Lohaus R."/>
            <person name="Hsiao Y.Y."/>
            <person name="Niu S.C."/>
            <person name="Wang J.Y."/>
            <person name="Lin Y.C."/>
            <person name="Xu Q."/>
            <person name="Chen L.J."/>
            <person name="Yoshida K."/>
            <person name="Fujiwara S."/>
            <person name="Wang Z.W."/>
            <person name="Zhang Y.Q."/>
            <person name="Mitsuda N."/>
            <person name="Wang M."/>
            <person name="Liu G.H."/>
            <person name="Pecoraro L."/>
            <person name="Huang H.X."/>
            <person name="Xiao X.J."/>
            <person name="Lin M."/>
            <person name="Wu X.Y."/>
            <person name="Wu W.L."/>
            <person name="Chen Y.Y."/>
            <person name="Chang S.B."/>
            <person name="Sakamoto S."/>
            <person name="Ohme-Takagi M."/>
            <person name="Yagi M."/>
            <person name="Zeng S.J."/>
            <person name="Shen C.Y."/>
            <person name="Yeh C.M."/>
            <person name="Luo Y.B."/>
            <person name="Tsai W.C."/>
            <person name="Van de Peer Y."/>
            <person name="Liu Z.J."/>
        </authorList>
    </citation>
    <scope>NUCLEOTIDE SEQUENCE [LARGE SCALE GENOMIC DNA]</scope>
    <source>
        <strain evidence="4">cv. Shenzhen</strain>
        <tissue evidence="3">Stem</tissue>
    </source>
</reference>
<feature type="region of interest" description="Disordered" evidence="2">
    <location>
        <begin position="90"/>
        <end position="110"/>
    </location>
</feature>
<comment type="similarity">
    <text evidence="1">Belongs to the QWRF family.</text>
</comment>
<keyword evidence="4" id="KW-1185">Reference proteome</keyword>
<dbReference type="Pfam" id="PF04484">
    <property type="entry name" value="QWRF"/>
    <property type="match status" value="1"/>
</dbReference>
<dbReference type="AlphaFoldDB" id="A0A2I0AVL5"/>
<name>A0A2I0AVL5_9ASPA</name>
<dbReference type="OrthoDB" id="663033at2759"/>
<dbReference type="PANTHER" id="PTHR31807">
    <property type="entry name" value="AUGMIN FAMILY MEMBER"/>
    <property type="match status" value="1"/>
</dbReference>
<evidence type="ECO:0008006" key="5">
    <source>
        <dbReference type="Google" id="ProtNLM"/>
    </source>
</evidence>
<dbReference type="PANTHER" id="PTHR31807:SF27">
    <property type="entry name" value="QWRF MOTIF-CONTAINING PROTEIN 7"/>
    <property type="match status" value="1"/>
</dbReference>
<gene>
    <name evidence="3" type="ORF">AXF42_Ash018050</name>
</gene>
<accession>A0A2I0AVL5</accession>
<dbReference type="GO" id="GO:0008017">
    <property type="term" value="F:microtubule binding"/>
    <property type="evidence" value="ECO:0007669"/>
    <property type="project" value="TreeGrafter"/>
</dbReference>
<evidence type="ECO:0000313" key="3">
    <source>
        <dbReference type="EMBL" id="PKA59583.1"/>
    </source>
</evidence>
<dbReference type="InterPro" id="IPR007573">
    <property type="entry name" value="QWRF"/>
</dbReference>
<dbReference type="GO" id="GO:0051225">
    <property type="term" value="P:spindle assembly"/>
    <property type="evidence" value="ECO:0007669"/>
    <property type="project" value="TreeGrafter"/>
</dbReference>
<dbReference type="GO" id="GO:0005880">
    <property type="term" value="C:nuclear microtubule"/>
    <property type="evidence" value="ECO:0007669"/>
    <property type="project" value="TreeGrafter"/>
</dbReference>
<evidence type="ECO:0000256" key="1">
    <source>
        <dbReference type="ARBA" id="ARBA00010016"/>
    </source>
</evidence>
<proteinExistence type="inferred from homology"/>
<evidence type="ECO:0000256" key="2">
    <source>
        <dbReference type="SAM" id="MobiDB-lite"/>
    </source>
</evidence>
<dbReference type="Proteomes" id="UP000236161">
    <property type="component" value="Unassembled WGS sequence"/>
</dbReference>
<organism evidence="3 4">
    <name type="scientific">Apostasia shenzhenica</name>
    <dbReference type="NCBI Taxonomy" id="1088818"/>
    <lineage>
        <taxon>Eukaryota</taxon>
        <taxon>Viridiplantae</taxon>
        <taxon>Streptophyta</taxon>
        <taxon>Embryophyta</taxon>
        <taxon>Tracheophyta</taxon>
        <taxon>Spermatophyta</taxon>
        <taxon>Magnoliopsida</taxon>
        <taxon>Liliopsida</taxon>
        <taxon>Asparagales</taxon>
        <taxon>Orchidaceae</taxon>
        <taxon>Apostasioideae</taxon>
        <taxon>Apostasia</taxon>
    </lineage>
</organism>
<evidence type="ECO:0000313" key="4">
    <source>
        <dbReference type="Proteomes" id="UP000236161"/>
    </source>
</evidence>
<dbReference type="GO" id="GO:0005737">
    <property type="term" value="C:cytoplasm"/>
    <property type="evidence" value="ECO:0007669"/>
    <property type="project" value="TreeGrafter"/>
</dbReference>
<dbReference type="EMBL" id="KZ451947">
    <property type="protein sequence ID" value="PKA59583.1"/>
    <property type="molecule type" value="Genomic_DNA"/>
</dbReference>
<dbReference type="STRING" id="1088818.A0A2I0AVL5"/>
<sequence length="347" mass="38406">MEFNRPQSPRLLRCRSGSTAPPLLTNVGRNLLPRSNSAAKTRQLPSAAAECLRRPPCKENKGIPCPAGVAPGGSGKKGLTPSAWALSPGRYPPASAPESAAGKSGRPAGGRRRMGGVVLGFFRQRKEEAWREEAAHVVRVMAVRLMQWRFVNARAQAAMAAAMATTQKKLFFGWLKIYELRNIIASRRILIQRRQHKLKVIKVLNPQINLLNMWELLAKRHIEAMASLAGVMQATCLPIPLLDGAQANLVTVQKHFCISMDILLAIEAGIKAFYSQAEQLKSSLCELVEVIKREVACLEELRSTNSLIYSLEMHEISLRANQIQAKEEEAESPIIYGIYSKGSWQSF</sequence>
<protein>
    <recommendedName>
        <fullName evidence="5">QWRF motif-containing protein 7</fullName>
    </recommendedName>
</protein>